<evidence type="ECO:0000313" key="1">
    <source>
        <dbReference type="EMBL" id="QXH53081.1"/>
    </source>
</evidence>
<dbReference type="Proteomes" id="UP001046350">
    <property type="component" value="Chromosome"/>
</dbReference>
<protein>
    <submittedName>
        <fullName evidence="1">Uncharacterized protein</fullName>
    </submittedName>
</protein>
<dbReference type="RefSeq" id="WP_217842496.1">
    <property type="nucleotide sequence ID" value="NZ_CP077076.1"/>
</dbReference>
<proteinExistence type="predicted"/>
<gene>
    <name evidence="1" type="ORF">KSS94_08180</name>
</gene>
<reference evidence="1" key="1">
    <citation type="journal article" date="2021" name="Microorganisms">
        <title>The Ever-Expanding Pseudomonas Genus: Description of 43 New Species and Partition of the Pseudomonas putida Group.</title>
        <authorList>
            <person name="Girard L."/>
            <person name="Lood C."/>
            <person name="Hofte M."/>
            <person name="Vandamme P."/>
            <person name="Rokni-Zadeh H."/>
            <person name="van Noort V."/>
            <person name="Lavigne R."/>
            <person name="De Mot R."/>
        </authorList>
    </citation>
    <scope>NUCLEOTIDE SEQUENCE</scope>
    <source>
        <strain evidence="1">COW40</strain>
    </source>
</reference>
<accession>A0ABX8NBE5</accession>
<name>A0ABX8NBE5_9PSED</name>
<dbReference type="Pfam" id="PF20701">
    <property type="entry name" value="HetE-N"/>
    <property type="match status" value="1"/>
</dbReference>
<organism evidence="1 2">
    <name type="scientific">Pseudomonas fakonensis</name>
    <dbReference type="NCBI Taxonomy" id="2842355"/>
    <lineage>
        <taxon>Bacteria</taxon>
        <taxon>Pseudomonadati</taxon>
        <taxon>Pseudomonadota</taxon>
        <taxon>Gammaproteobacteria</taxon>
        <taxon>Pseudomonadales</taxon>
        <taxon>Pseudomonadaceae</taxon>
        <taxon>Pseudomonas</taxon>
    </lineage>
</organism>
<keyword evidence="2" id="KW-1185">Reference proteome</keyword>
<dbReference type="EMBL" id="CP077076">
    <property type="protein sequence ID" value="QXH53081.1"/>
    <property type="molecule type" value="Genomic_DNA"/>
</dbReference>
<sequence>MDFITTGLIASSVYDILKAGLKVTSGELTKRLTRWLKEDVITQALVSEINTLGINDDMSEKAISERLKQSKNISDILDKINSSPAITQSKFNDITQNHSGNGDNIAGNIITINHK</sequence>
<evidence type="ECO:0000313" key="2">
    <source>
        <dbReference type="Proteomes" id="UP001046350"/>
    </source>
</evidence>